<protein>
    <submittedName>
        <fullName evidence="1">Uncharacterized protein</fullName>
    </submittedName>
</protein>
<evidence type="ECO:0000313" key="2">
    <source>
        <dbReference type="Proteomes" id="UP001476798"/>
    </source>
</evidence>
<keyword evidence="2" id="KW-1185">Reference proteome</keyword>
<reference evidence="1 2" key="1">
    <citation type="submission" date="2021-06" db="EMBL/GenBank/DDBJ databases">
        <authorList>
            <person name="Palmer J.M."/>
        </authorList>
    </citation>
    <scope>NUCLEOTIDE SEQUENCE [LARGE SCALE GENOMIC DNA]</scope>
    <source>
        <strain evidence="1 2">GA_2019</strain>
        <tissue evidence="1">Muscle</tissue>
    </source>
</reference>
<name>A0ABV0MI00_9TELE</name>
<sequence>MGWGVLFCFAMEKAPVSPGLSLASHPKRILNCRIDVIQVLVDLTFYKLCYCKPDHASVVADMSVFISGWQNQLSAFTAHSHISGLSYLDRFMYINSRKML</sequence>
<dbReference type="EMBL" id="JAHRIO010001077">
    <property type="protein sequence ID" value="MEQ2158680.1"/>
    <property type="molecule type" value="Genomic_DNA"/>
</dbReference>
<accession>A0ABV0MI00</accession>
<evidence type="ECO:0000313" key="1">
    <source>
        <dbReference type="EMBL" id="MEQ2158680.1"/>
    </source>
</evidence>
<gene>
    <name evidence="1" type="ORF">GOODEAATRI_014931</name>
</gene>
<comment type="caution">
    <text evidence="1">The sequence shown here is derived from an EMBL/GenBank/DDBJ whole genome shotgun (WGS) entry which is preliminary data.</text>
</comment>
<dbReference type="Proteomes" id="UP001476798">
    <property type="component" value="Unassembled WGS sequence"/>
</dbReference>
<proteinExistence type="predicted"/>
<organism evidence="1 2">
    <name type="scientific">Goodea atripinnis</name>
    <dbReference type="NCBI Taxonomy" id="208336"/>
    <lineage>
        <taxon>Eukaryota</taxon>
        <taxon>Metazoa</taxon>
        <taxon>Chordata</taxon>
        <taxon>Craniata</taxon>
        <taxon>Vertebrata</taxon>
        <taxon>Euteleostomi</taxon>
        <taxon>Actinopterygii</taxon>
        <taxon>Neopterygii</taxon>
        <taxon>Teleostei</taxon>
        <taxon>Neoteleostei</taxon>
        <taxon>Acanthomorphata</taxon>
        <taxon>Ovalentaria</taxon>
        <taxon>Atherinomorphae</taxon>
        <taxon>Cyprinodontiformes</taxon>
        <taxon>Goodeidae</taxon>
        <taxon>Goodea</taxon>
    </lineage>
</organism>